<reference evidence="1" key="1">
    <citation type="submission" date="2022-03" db="EMBL/GenBank/DDBJ databases">
        <authorList>
            <person name="Sayadi A."/>
        </authorList>
    </citation>
    <scope>NUCLEOTIDE SEQUENCE</scope>
</reference>
<keyword evidence="2" id="KW-1185">Reference proteome</keyword>
<name>A0A9P0LPY8_ACAOB</name>
<organism evidence="1 2">
    <name type="scientific">Acanthoscelides obtectus</name>
    <name type="common">Bean weevil</name>
    <name type="synonym">Bruchus obtectus</name>
    <dbReference type="NCBI Taxonomy" id="200917"/>
    <lineage>
        <taxon>Eukaryota</taxon>
        <taxon>Metazoa</taxon>
        <taxon>Ecdysozoa</taxon>
        <taxon>Arthropoda</taxon>
        <taxon>Hexapoda</taxon>
        <taxon>Insecta</taxon>
        <taxon>Pterygota</taxon>
        <taxon>Neoptera</taxon>
        <taxon>Endopterygota</taxon>
        <taxon>Coleoptera</taxon>
        <taxon>Polyphaga</taxon>
        <taxon>Cucujiformia</taxon>
        <taxon>Chrysomeloidea</taxon>
        <taxon>Chrysomelidae</taxon>
        <taxon>Bruchinae</taxon>
        <taxon>Bruchini</taxon>
        <taxon>Acanthoscelides</taxon>
    </lineage>
</organism>
<comment type="caution">
    <text evidence="1">The sequence shown here is derived from an EMBL/GenBank/DDBJ whole genome shotgun (WGS) entry which is preliminary data.</text>
</comment>
<dbReference type="EMBL" id="CAKOFQ010007432">
    <property type="protein sequence ID" value="CAH2000973.1"/>
    <property type="molecule type" value="Genomic_DNA"/>
</dbReference>
<protein>
    <submittedName>
        <fullName evidence="1">Uncharacterized protein</fullName>
    </submittedName>
</protein>
<dbReference type="Proteomes" id="UP001152888">
    <property type="component" value="Unassembled WGS sequence"/>
</dbReference>
<sequence>MHYISVSPLYKHQSIFADPPVRLFSDGQFSVRY</sequence>
<accession>A0A9P0LPY8</accession>
<proteinExistence type="predicted"/>
<gene>
    <name evidence="1" type="ORF">ACAOBT_LOCUS25912</name>
</gene>
<evidence type="ECO:0000313" key="1">
    <source>
        <dbReference type="EMBL" id="CAH2000973.1"/>
    </source>
</evidence>
<evidence type="ECO:0000313" key="2">
    <source>
        <dbReference type="Proteomes" id="UP001152888"/>
    </source>
</evidence>
<dbReference type="AlphaFoldDB" id="A0A9P0LPY8"/>